<dbReference type="Proteomes" id="UP000645462">
    <property type="component" value="Unassembled WGS sequence"/>
</dbReference>
<protein>
    <submittedName>
        <fullName evidence="1">Uncharacterized protein</fullName>
    </submittedName>
</protein>
<evidence type="ECO:0000313" key="1">
    <source>
        <dbReference type="EMBL" id="GGC00782.1"/>
    </source>
</evidence>
<name>A0ABQ1KHW6_9RHOB</name>
<evidence type="ECO:0000313" key="2">
    <source>
        <dbReference type="Proteomes" id="UP000645462"/>
    </source>
</evidence>
<keyword evidence="2" id="KW-1185">Reference proteome</keyword>
<accession>A0ABQ1KHW6</accession>
<dbReference type="EMBL" id="BMFC01000003">
    <property type="protein sequence ID" value="GGC00782.1"/>
    <property type="molecule type" value="Genomic_DNA"/>
</dbReference>
<comment type="caution">
    <text evidence="1">The sequence shown here is derived from an EMBL/GenBank/DDBJ whole genome shotgun (WGS) entry which is preliminary data.</text>
</comment>
<organism evidence="1 2">
    <name type="scientific">Marivita lacus</name>
    <dbReference type="NCBI Taxonomy" id="1323742"/>
    <lineage>
        <taxon>Bacteria</taxon>
        <taxon>Pseudomonadati</taxon>
        <taxon>Pseudomonadota</taxon>
        <taxon>Alphaproteobacteria</taxon>
        <taxon>Rhodobacterales</taxon>
        <taxon>Roseobacteraceae</taxon>
        <taxon>Marivita</taxon>
    </lineage>
</organism>
<gene>
    <name evidence="1" type="ORF">GCM10011363_16740</name>
</gene>
<proteinExistence type="predicted"/>
<sequence length="69" mass="7257">MIFGAVMVKSVYAPVTGGLAYGFTNRTRTRPGMGTEGLRIDGTLGNLKGGEVMYLPLARLAVSHDISNG</sequence>
<reference evidence="2" key="1">
    <citation type="journal article" date="2019" name="Int. J. Syst. Evol. Microbiol.">
        <title>The Global Catalogue of Microorganisms (GCM) 10K type strain sequencing project: providing services to taxonomists for standard genome sequencing and annotation.</title>
        <authorList>
            <consortium name="The Broad Institute Genomics Platform"/>
            <consortium name="The Broad Institute Genome Sequencing Center for Infectious Disease"/>
            <person name="Wu L."/>
            <person name="Ma J."/>
        </authorList>
    </citation>
    <scope>NUCLEOTIDE SEQUENCE [LARGE SCALE GENOMIC DNA]</scope>
    <source>
        <strain evidence="2">CGMCC 1.12478</strain>
    </source>
</reference>